<proteinExistence type="predicted"/>
<dbReference type="Pfam" id="PF18911">
    <property type="entry name" value="PKD_4"/>
    <property type="match status" value="1"/>
</dbReference>
<evidence type="ECO:0000313" key="4">
    <source>
        <dbReference type="Proteomes" id="UP000559010"/>
    </source>
</evidence>
<dbReference type="InterPro" id="IPR000601">
    <property type="entry name" value="PKD_dom"/>
</dbReference>
<dbReference type="Pfam" id="PF18962">
    <property type="entry name" value="Por_Secre_tail"/>
    <property type="match status" value="1"/>
</dbReference>
<comment type="caution">
    <text evidence="3">The sequence shown here is derived from an EMBL/GenBank/DDBJ whole genome shotgun (WGS) entry which is preliminary data.</text>
</comment>
<dbReference type="Proteomes" id="UP000559010">
    <property type="component" value="Unassembled WGS sequence"/>
</dbReference>
<feature type="chain" id="PRO_5032960699" evidence="1">
    <location>
        <begin position="22"/>
        <end position="1228"/>
    </location>
</feature>
<keyword evidence="4" id="KW-1185">Reference proteome</keyword>
<keyword evidence="1" id="KW-0732">Signal</keyword>
<dbReference type="InterPro" id="IPR026444">
    <property type="entry name" value="Secre_tail"/>
</dbReference>
<feature type="signal peptide" evidence="1">
    <location>
        <begin position="1"/>
        <end position="21"/>
    </location>
</feature>
<evidence type="ECO:0000259" key="2">
    <source>
        <dbReference type="PROSITE" id="PS50093"/>
    </source>
</evidence>
<dbReference type="InterPro" id="IPR035986">
    <property type="entry name" value="PKD_dom_sf"/>
</dbReference>
<evidence type="ECO:0000313" key="3">
    <source>
        <dbReference type="EMBL" id="NMM48454.1"/>
    </source>
</evidence>
<gene>
    <name evidence="3" type="ORF">HH304_08590</name>
</gene>
<accession>A0A848J1V8</accession>
<name>A0A848J1V8_9BACT</name>
<dbReference type="SUPFAM" id="SSF49299">
    <property type="entry name" value="PKD domain"/>
    <property type="match status" value="1"/>
</dbReference>
<reference evidence="3 4" key="1">
    <citation type="submission" date="2020-04" db="EMBL/GenBank/DDBJ databases">
        <title>Flammeovirgaceae bacterium KN852 isolated from deep sea.</title>
        <authorList>
            <person name="Zhang D.-C."/>
        </authorList>
    </citation>
    <scope>NUCLEOTIDE SEQUENCE [LARGE SCALE GENOMIC DNA]</scope>
    <source>
        <strain evidence="3 4">KN852</strain>
    </source>
</reference>
<dbReference type="InterPro" id="IPR013783">
    <property type="entry name" value="Ig-like_fold"/>
</dbReference>
<sequence>MNKFFLFFVAFFCGISSLSFGQLKQLYAVTGSGISNSIDICEGSSVNFIYFYEDNVQNYLDNIELEINDILIDNFEPINMGEYILFSYSFQQALVDPYTVRVIIDTQPGSGTNYQPESTDAYVTVKESPIITFDQLNLTDSRLNFDNNDSPLLLNGAGLDNPNPDITKSEYYGAGVFKSGDNYTFYPEYVPSGTYSIKFYAEFNYDSEKLTCVSEKAIDNVSVANDGDLVKFLNQSEINLSTKDFCKDNINNPLVEFAVIPTVFEQGYPITIETIERIQDGFEDPFPRDPFPRDPGIDIQNIDGVQQDVFNQQTQLIIPDGSLIPIYVVKECSYVKNLQFVGINQLVAKTDIGSMNIDDLFVGTNINNAFAGDNDSTFVGNLDFSKIPSGATYIELIAEVDYKEITSQSTCQTTPNSTKDLIKSVTIFKLNLKASSNPQLSIENNITSLCENDPNQKSFVVTFANAMGLDPVNGSLFSQLGVGQVRERDGFEISGNSLNVGTYKFYYQYNGDSTYCSQRSSTIEIEVNETPLAAFNFDDGCEGDSIEFVTSDNLTDVERQQMTYDWSFGDGDTKQGSAIKKAFNTGAYLVELTVTSSEGCVGVSDREFINITPYPEPDFTYFGGCATKESSFEPGLLNSIDPNDIRNVYWRYEGGFDSDNKLFGIDPVFNNAGMKTVTFAVETVYGCLDSISKNIFIQPKINVYNYIEDFDVEPYQGWVSVGDIDNTATSSWTKADSWLSKNGVWATYNNGGSYNNNELSYLESPCFVLTDTKVPMLDLEIASKTDIQADGVVLQYSFDGGRNWYKLGKEGSGLGWYNAKNLLGAPRIDGNNVEREGWAGNFDWQKAAFQLDDVKKQANGEAVKFRFVFGSNADNPFGIDLRGFGMNKFSIVERNRKMVIESFISSSQGDNTMTSSVNYLDSLLSGKENQVIDIRYHINSPNEDPVYQYNPKDFSAKRLHYGVYEAPRTIFDGYFGPEIDFPTDQDGYAADMYDRRSLVSAPFNIDLTVDQDAKKLDIEVLITKNITGEDIEDDLVLMVGIVQKEMEVEGTTYKNVLRKFIPNAGGTTIVGDWIDEDTARKEVVNLTWMNDYYSGFDHTLDYKLVAYLFRAQDIQQTKEIVQGASVDLNGLPQPNIITGVDDDINSEDYLLYPNPVRSELKIRVPRDYKGDAQYSIYTLQGSQVDSGIIQPGDLNSINTSSYPSGIYYMMITEEDNSAPIVKKFSIIQ</sequence>
<dbReference type="Gene3D" id="2.60.120.260">
    <property type="entry name" value="Galactose-binding domain-like"/>
    <property type="match status" value="1"/>
</dbReference>
<feature type="domain" description="PKD" evidence="2">
    <location>
        <begin position="562"/>
        <end position="599"/>
    </location>
</feature>
<dbReference type="PROSITE" id="PS50093">
    <property type="entry name" value="PKD"/>
    <property type="match status" value="1"/>
</dbReference>
<protein>
    <submittedName>
        <fullName evidence="3">T9SS type A sorting domain-containing protein</fullName>
    </submittedName>
</protein>
<dbReference type="Gene3D" id="2.60.40.10">
    <property type="entry name" value="Immunoglobulins"/>
    <property type="match status" value="1"/>
</dbReference>
<dbReference type="NCBIfam" id="TIGR04183">
    <property type="entry name" value="Por_Secre_tail"/>
    <property type="match status" value="1"/>
</dbReference>
<dbReference type="EMBL" id="JABBNU010000005">
    <property type="protein sequence ID" value="NMM48454.1"/>
    <property type="molecule type" value="Genomic_DNA"/>
</dbReference>
<evidence type="ECO:0000256" key="1">
    <source>
        <dbReference type="SAM" id="SignalP"/>
    </source>
</evidence>
<dbReference type="RefSeq" id="WP_169680246.1">
    <property type="nucleotide sequence ID" value="NZ_JABBNU010000005.1"/>
</dbReference>
<organism evidence="3 4">
    <name type="scientific">Marinigracilibium pacificum</name>
    <dbReference type="NCBI Taxonomy" id="2729599"/>
    <lineage>
        <taxon>Bacteria</taxon>
        <taxon>Pseudomonadati</taxon>
        <taxon>Bacteroidota</taxon>
        <taxon>Cytophagia</taxon>
        <taxon>Cytophagales</taxon>
        <taxon>Flammeovirgaceae</taxon>
        <taxon>Marinigracilibium</taxon>
    </lineage>
</organism>
<dbReference type="AlphaFoldDB" id="A0A848J1V8"/>